<gene>
    <name evidence="7" type="ORF">JAAARDRAFT_186570</name>
</gene>
<dbReference type="PROSITE" id="PS00108">
    <property type="entry name" value="PROTEIN_KINASE_ST"/>
    <property type="match status" value="1"/>
</dbReference>
<evidence type="ECO:0000313" key="7">
    <source>
        <dbReference type="EMBL" id="KDQ50006.1"/>
    </source>
</evidence>
<keyword evidence="2 4" id="KW-0547">Nucleotide-binding</keyword>
<feature type="binding site" evidence="4">
    <location>
        <position position="65"/>
    </location>
    <ligand>
        <name>ATP</name>
        <dbReference type="ChEBI" id="CHEBI:30616"/>
    </ligand>
</feature>
<dbReference type="SUPFAM" id="SSF56112">
    <property type="entry name" value="Protein kinase-like (PK-like)"/>
    <property type="match status" value="1"/>
</dbReference>
<dbReference type="PROSITE" id="PS50011">
    <property type="entry name" value="PROTEIN_KINASE_DOM"/>
    <property type="match status" value="1"/>
</dbReference>
<evidence type="ECO:0000256" key="5">
    <source>
        <dbReference type="RuleBase" id="RU000304"/>
    </source>
</evidence>
<evidence type="ECO:0000259" key="6">
    <source>
        <dbReference type="PROSITE" id="PS50011"/>
    </source>
</evidence>
<keyword evidence="8" id="KW-1185">Reference proteome</keyword>
<sequence>MNPRRHHRTESRPLTPSTFVIKPEEVEIDYKSGCIGEGGFSTVYRGRWGGHLVAVKVLRERIPAKSLQQEIDIWQSIRHPNILEFYGYNSSSEPIFLVSALKKRGNAVAFFIDNPGASRPKLLYEASLGLQHLHRHSIIHGDLKALNILVDDHGSACLSDFGLSHVRTLSTSPSKRSGHGFEGTLQWMAPECLVGCKANSKSDIYSFGMTIYEVSSMRHATINMVLSPP</sequence>
<dbReference type="PANTHER" id="PTHR44329">
    <property type="entry name" value="SERINE/THREONINE-PROTEIN KINASE TNNI3K-RELATED"/>
    <property type="match status" value="1"/>
</dbReference>
<dbReference type="Proteomes" id="UP000027265">
    <property type="component" value="Unassembled WGS sequence"/>
</dbReference>
<evidence type="ECO:0000256" key="2">
    <source>
        <dbReference type="ARBA" id="ARBA00022741"/>
    </source>
</evidence>
<reference evidence="8" key="1">
    <citation type="journal article" date="2014" name="Proc. Natl. Acad. Sci. U.S.A.">
        <title>Extensive sampling of basidiomycete genomes demonstrates inadequacy of the white-rot/brown-rot paradigm for wood decay fungi.</title>
        <authorList>
            <person name="Riley R."/>
            <person name="Salamov A.A."/>
            <person name="Brown D.W."/>
            <person name="Nagy L.G."/>
            <person name="Floudas D."/>
            <person name="Held B.W."/>
            <person name="Levasseur A."/>
            <person name="Lombard V."/>
            <person name="Morin E."/>
            <person name="Otillar R."/>
            <person name="Lindquist E.A."/>
            <person name="Sun H."/>
            <person name="LaButti K.M."/>
            <person name="Schmutz J."/>
            <person name="Jabbour D."/>
            <person name="Luo H."/>
            <person name="Baker S.E."/>
            <person name="Pisabarro A.G."/>
            <person name="Walton J.D."/>
            <person name="Blanchette R.A."/>
            <person name="Henrissat B."/>
            <person name="Martin F."/>
            <person name="Cullen D."/>
            <person name="Hibbett D.S."/>
            <person name="Grigoriev I.V."/>
        </authorList>
    </citation>
    <scope>NUCLEOTIDE SEQUENCE [LARGE SCALE GENOMIC DNA]</scope>
    <source>
        <strain evidence="8">MUCL 33604</strain>
    </source>
</reference>
<dbReference type="GO" id="GO:0004674">
    <property type="term" value="F:protein serine/threonine kinase activity"/>
    <property type="evidence" value="ECO:0007669"/>
    <property type="project" value="UniProtKB-KW"/>
</dbReference>
<dbReference type="InterPro" id="IPR001245">
    <property type="entry name" value="Ser-Thr/Tyr_kinase_cat_dom"/>
</dbReference>
<accession>A0A067PHS1</accession>
<proteinExistence type="inferred from homology"/>
<dbReference type="Pfam" id="PF07714">
    <property type="entry name" value="PK_Tyr_Ser-Thr"/>
    <property type="match status" value="1"/>
</dbReference>
<dbReference type="InterPro" id="IPR017441">
    <property type="entry name" value="Protein_kinase_ATP_BS"/>
</dbReference>
<dbReference type="OrthoDB" id="3174635at2759"/>
<keyword evidence="1 5" id="KW-0723">Serine/threonine-protein kinase</keyword>
<dbReference type="SMART" id="SM00220">
    <property type="entry name" value="S_TKc"/>
    <property type="match status" value="1"/>
</dbReference>
<evidence type="ECO:0000313" key="8">
    <source>
        <dbReference type="Proteomes" id="UP000027265"/>
    </source>
</evidence>
<dbReference type="PANTHER" id="PTHR44329:SF214">
    <property type="entry name" value="PROTEIN KINASE DOMAIN-CONTAINING PROTEIN"/>
    <property type="match status" value="1"/>
</dbReference>
<evidence type="ECO:0000256" key="4">
    <source>
        <dbReference type="PROSITE-ProRule" id="PRU10141"/>
    </source>
</evidence>
<dbReference type="InterPro" id="IPR008271">
    <property type="entry name" value="Ser/Thr_kinase_AS"/>
</dbReference>
<dbReference type="STRING" id="933084.A0A067PHS1"/>
<comment type="similarity">
    <text evidence="5">Belongs to the protein kinase superfamily.</text>
</comment>
<organism evidence="7 8">
    <name type="scientific">Jaapia argillacea MUCL 33604</name>
    <dbReference type="NCBI Taxonomy" id="933084"/>
    <lineage>
        <taxon>Eukaryota</taxon>
        <taxon>Fungi</taxon>
        <taxon>Dikarya</taxon>
        <taxon>Basidiomycota</taxon>
        <taxon>Agaricomycotina</taxon>
        <taxon>Agaricomycetes</taxon>
        <taxon>Agaricomycetidae</taxon>
        <taxon>Jaapiales</taxon>
        <taxon>Jaapiaceae</taxon>
        <taxon>Jaapia</taxon>
    </lineage>
</organism>
<evidence type="ECO:0000256" key="3">
    <source>
        <dbReference type="ARBA" id="ARBA00022840"/>
    </source>
</evidence>
<dbReference type="EMBL" id="KL197768">
    <property type="protein sequence ID" value="KDQ50006.1"/>
    <property type="molecule type" value="Genomic_DNA"/>
</dbReference>
<dbReference type="HOGENOM" id="CLU_000288_7_18_1"/>
<feature type="domain" description="Protein kinase" evidence="6">
    <location>
        <begin position="29"/>
        <end position="229"/>
    </location>
</feature>
<protein>
    <recommendedName>
        <fullName evidence="6">Protein kinase domain-containing protein</fullName>
    </recommendedName>
</protein>
<keyword evidence="1 5" id="KW-0418">Kinase</keyword>
<dbReference type="GO" id="GO:0005524">
    <property type="term" value="F:ATP binding"/>
    <property type="evidence" value="ECO:0007669"/>
    <property type="project" value="UniProtKB-UniRule"/>
</dbReference>
<dbReference type="PROSITE" id="PS00107">
    <property type="entry name" value="PROTEIN_KINASE_ATP"/>
    <property type="match status" value="1"/>
</dbReference>
<dbReference type="PIRSF" id="PIRSF000654">
    <property type="entry name" value="Integrin-linked_kinase"/>
    <property type="match status" value="1"/>
</dbReference>
<dbReference type="AlphaFoldDB" id="A0A067PHS1"/>
<keyword evidence="3 4" id="KW-0067">ATP-binding</keyword>
<dbReference type="InterPro" id="IPR011009">
    <property type="entry name" value="Kinase-like_dom_sf"/>
</dbReference>
<evidence type="ECO:0000256" key="1">
    <source>
        <dbReference type="ARBA" id="ARBA00022527"/>
    </source>
</evidence>
<dbReference type="InterPro" id="IPR051681">
    <property type="entry name" value="Ser/Thr_Kinases-Pseudokinases"/>
</dbReference>
<dbReference type="Gene3D" id="1.10.510.10">
    <property type="entry name" value="Transferase(Phosphotransferase) domain 1"/>
    <property type="match status" value="1"/>
</dbReference>
<dbReference type="InParanoid" id="A0A067PHS1"/>
<dbReference type="InterPro" id="IPR000719">
    <property type="entry name" value="Prot_kinase_dom"/>
</dbReference>
<name>A0A067PHS1_9AGAM</name>
<keyword evidence="1 5" id="KW-0808">Transferase</keyword>